<protein>
    <recommendedName>
        <fullName evidence="5">ER membrane protein complex subunit 7 beta-sandwich domain-containing protein</fullName>
    </recommendedName>
</protein>
<sequence length="192" mass="22033">MHYNSLLSLLLLISCSFSLNIIGKLDLPIEHVSLYDPSRTSIILINSLTKDKQYYHFNKDGLFNISSIDNVTSYELIFNSLDFTFKRTNKFKLELQNTTFNIYELKTGYENKDNLIKLQDLKFNFNDIKFKQFIEIENAKTIISSIPLLGLIIQNPLIIGITIGLIVLISLPQIIAYFDPTFNERILAAKSG</sequence>
<feature type="chain" id="PRO_5009163080" description="ER membrane protein complex subunit 7 beta-sandwich domain-containing protein" evidence="2">
    <location>
        <begin position="19"/>
        <end position="192"/>
    </location>
</feature>
<evidence type="ECO:0000256" key="2">
    <source>
        <dbReference type="SAM" id="SignalP"/>
    </source>
</evidence>
<feature type="signal peptide" evidence="2">
    <location>
        <begin position="1"/>
        <end position="18"/>
    </location>
</feature>
<evidence type="ECO:0000313" key="4">
    <source>
        <dbReference type="Proteomes" id="UP000094801"/>
    </source>
</evidence>
<feature type="transmembrane region" description="Helical" evidence="1">
    <location>
        <begin position="157"/>
        <end position="178"/>
    </location>
</feature>
<name>A0A1E4T4L9_9ASCO</name>
<dbReference type="Proteomes" id="UP000094801">
    <property type="component" value="Unassembled WGS sequence"/>
</dbReference>
<reference evidence="4" key="1">
    <citation type="submission" date="2016-04" db="EMBL/GenBank/DDBJ databases">
        <title>Comparative genomics of biotechnologically important yeasts.</title>
        <authorList>
            <consortium name="DOE Joint Genome Institute"/>
            <person name="Riley R."/>
            <person name="Haridas S."/>
            <person name="Wolfe K.H."/>
            <person name="Lopes M.R."/>
            <person name="Hittinger C.T."/>
            <person name="Goker M."/>
            <person name="Salamov A."/>
            <person name="Wisecaver J."/>
            <person name="Long T.M."/>
            <person name="Aerts A.L."/>
            <person name="Barry K."/>
            <person name="Choi C."/>
            <person name="Clum A."/>
            <person name="Coughlan A.Y."/>
            <person name="Deshpande S."/>
            <person name="Douglass A.P."/>
            <person name="Hanson S.J."/>
            <person name="Klenk H.-P."/>
            <person name="Labutti K."/>
            <person name="Lapidus A."/>
            <person name="Lindquist E."/>
            <person name="Lipzen A."/>
            <person name="Meier-Kolthoff J.P."/>
            <person name="Ohm R.A."/>
            <person name="Otillar R.P."/>
            <person name="Pangilinan J."/>
            <person name="Peng Y."/>
            <person name="Rokas A."/>
            <person name="Rosa C.A."/>
            <person name="Scheuner C."/>
            <person name="Sibirny A.A."/>
            <person name="Slot J.C."/>
            <person name="Stielow J.B."/>
            <person name="Sun H."/>
            <person name="Kurtzman C.P."/>
            <person name="Blackwell M."/>
            <person name="Grigoriev I.V."/>
            <person name="Jeffries T.W."/>
        </authorList>
    </citation>
    <scope>NUCLEOTIDE SEQUENCE [LARGE SCALE GENOMIC DNA]</scope>
    <source>
        <strain evidence="4">NRRL YB-2248</strain>
    </source>
</reference>
<accession>A0A1E4T4L9</accession>
<keyword evidence="1" id="KW-0812">Transmembrane</keyword>
<keyword evidence="2" id="KW-0732">Signal</keyword>
<keyword evidence="4" id="KW-1185">Reference proteome</keyword>
<dbReference type="AlphaFoldDB" id="A0A1E4T4L9"/>
<dbReference type="OrthoDB" id="10575303at2759"/>
<organism evidence="3 4">
    <name type="scientific">[Candida] arabinofermentans NRRL YB-2248</name>
    <dbReference type="NCBI Taxonomy" id="983967"/>
    <lineage>
        <taxon>Eukaryota</taxon>
        <taxon>Fungi</taxon>
        <taxon>Dikarya</taxon>
        <taxon>Ascomycota</taxon>
        <taxon>Saccharomycotina</taxon>
        <taxon>Pichiomycetes</taxon>
        <taxon>Pichiales</taxon>
        <taxon>Pichiaceae</taxon>
        <taxon>Ogataea</taxon>
        <taxon>Ogataea/Candida clade</taxon>
    </lineage>
</organism>
<dbReference type="EMBL" id="KV453849">
    <property type="protein sequence ID" value="ODV86684.1"/>
    <property type="molecule type" value="Genomic_DNA"/>
</dbReference>
<keyword evidence="1" id="KW-0472">Membrane</keyword>
<keyword evidence="1" id="KW-1133">Transmembrane helix</keyword>
<proteinExistence type="predicted"/>
<gene>
    <name evidence="3" type="ORF">CANARDRAFT_6260</name>
</gene>
<evidence type="ECO:0000256" key="1">
    <source>
        <dbReference type="SAM" id="Phobius"/>
    </source>
</evidence>
<evidence type="ECO:0000313" key="3">
    <source>
        <dbReference type="EMBL" id="ODV86684.1"/>
    </source>
</evidence>
<evidence type="ECO:0008006" key="5">
    <source>
        <dbReference type="Google" id="ProtNLM"/>
    </source>
</evidence>